<dbReference type="Proteomes" id="UP000001064">
    <property type="component" value="Unassembled WGS sequence"/>
</dbReference>
<dbReference type="InParanoid" id="F0ZA20"/>
<accession>F0ZA20</accession>
<protein>
    <submittedName>
        <fullName evidence="1">Uncharacterized protein</fullName>
    </submittedName>
</protein>
<dbReference type="RefSeq" id="XP_003284245.1">
    <property type="nucleotide sequence ID" value="XM_003284197.1"/>
</dbReference>
<sequence length="144" mass="16452">MTLSYIGKGARKDIMGLYTRGYYEMGVNIRFYGTNKSVDSRLEDAEVVCLYDGFFGPQASHAEMYFLSIFGTEANAYNEGGLGKNERGWGDGEWGKFQKSHPRVDVINYIMNQIPSYTNFFNLPNYPQAPTILRKNDECEQELL</sequence>
<dbReference type="EMBL" id="GL870961">
    <property type="protein sequence ID" value="EGC39218.1"/>
    <property type="molecule type" value="Genomic_DNA"/>
</dbReference>
<dbReference type="OMA" id="NANSACP"/>
<dbReference type="GeneID" id="10510150"/>
<keyword evidence="2" id="KW-1185">Reference proteome</keyword>
<dbReference type="FunCoup" id="F0ZA20">
    <property type="interactions" value="937"/>
</dbReference>
<dbReference type="AlphaFoldDB" id="F0ZA20"/>
<organism evidence="1 2">
    <name type="scientific">Dictyostelium purpureum</name>
    <name type="common">Slime mold</name>
    <dbReference type="NCBI Taxonomy" id="5786"/>
    <lineage>
        <taxon>Eukaryota</taxon>
        <taxon>Amoebozoa</taxon>
        <taxon>Evosea</taxon>
        <taxon>Eumycetozoa</taxon>
        <taxon>Dictyostelia</taxon>
        <taxon>Dictyosteliales</taxon>
        <taxon>Dictyosteliaceae</taxon>
        <taxon>Dictyostelium</taxon>
    </lineage>
</organism>
<dbReference type="OrthoDB" id="22280at2759"/>
<feature type="non-terminal residue" evidence="1">
    <location>
        <position position="144"/>
    </location>
</feature>
<evidence type="ECO:0000313" key="2">
    <source>
        <dbReference type="Proteomes" id="UP000001064"/>
    </source>
</evidence>
<dbReference type="eggNOG" id="ENOG502RIB4">
    <property type="taxonomic scope" value="Eukaryota"/>
</dbReference>
<dbReference type="VEuPathDB" id="AmoebaDB:DICPUDRAFT_21784"/>
<reference evidence="2" key="1">
    <citation type="journal article" date="2011" name="Genome Biol.">
        <title>Comparative genomics of the social amoebae Dictyostelium discoideum and Dictyostelium purpureum.</title>
        <authorList>
            <consortium name="US DOE Joint Genome Institute (JGI-PGF)"/>
            <person name="Sucgang R."/>
            <person name="Kuo A."/>
            <person name="Tian X."/>
            <person name="Salerno W."/>
            <person name="Parikh A."/>
            <person name="Feasley C.L."/>
            <person name="Dalin E."/>
            <person name="Tu H."/>
            <person name="Huang E."/>
            <person name="Barry K."/>
            <person name="Lindquist E."/>
            <person name="Shapiro H."/>
            <person name="Bruce D."/>
            <person name="Schmutz J."/>
            <person name="Salamov A."/>
            <person name="Fey P."/>
            <person name="Gaudet P."/>
            <person name="Anjard C."/>
            <person name="Babu M.M."/>
            <person name="Basu S."/>
            <person name="Bushmanova Y."/>
            <person name="van der Wel H."/>
            <person name="Katoh-Kurasawa M."/>
            <person name="Dinh C."/>
            <person name="Coutinho P.M."/>
            <person name="Saito T."/>
            <person name="Elias M."/>
            <person name="Schaap P."/>
            <person name="Kay R.R."/>
            <person name="Henrissat B."/>
            <person name="Eichinger L."/>
            <person name="Rivero F."/>
            <person name="Putnam N.H."/>
            <person name="West C.M."/>
            <person name="Loomis W.F."/>
            <person name="Chisholm R.L."/>
            <person name="Shaulsky G."/>
            <person name="Strassmann J.E."/>
            <person name="Queller D.C."/>
            <person name="Kuspa A."/>
            <person name="Grigoriev I.V."/>
        </authorList>
    </citation>
    <scope>NUCLEOTIDE SEQUENCE [LARGE SCALE GENOMIC DNA]</scope>
    <source>
        <strain evidence="2">QSDP1</strain>
    </source>
</reference>
<evidence type="ECO:0000313" key="1">
    <source>
        <dbReference type="EMBL" id="EGC39218.1"/>
    </source>
</evidence>
<proteinExistence type="predicted"/>
<gene>
    <name evidence="1" type="ORF">DICPUDRAFT_21784</name>
</gene>
<name>F0ZA20_DICPU</name>
<dbReference type="KEGG" id="dpp:DICPUDRAFT_21784"/>